<name>A0ABN4HV87_9COXI</name>
<keyword evidence="2 7" id="KW-0436">Ligase</keyword>
<organism evidence="10 11">
    <name type="scientific">Candidatus Coxiella mudrowiae</name>
    <dbReference type="NCBI Taxonomy" id="2054173"/>
    <lineage>
        <taxon>Bacteria</taxon>
        <taxon>Pseudomonadati</taxon>
        <taxon>Pseudomonadota</taxon>
        <taxon>Gammaproteobacteria</taxon>
        <taxon>Legionellales</taxon>
        <taxon>Coxiellaceae</taxon>
        <taxon>Coxiella</taxon>
    </lineage>
</organism>
<dbReference type="Proteomes" id="UP000063965">
    <property type="component" value="Chromosome"/>
</dbReference>
<dbReference type="InterPro" id="IPR049940">
    <property type="entry name" value="GluQ/Sye"/>
</dbReference>
<protein>
    <recommendedName>
        <fullName evidence="7">Glutamate--tRNA ligase</fullName>
        <ecNumber evidence="7">6.1.1.17</ecNumber>
    </recommendedName>
    <alternativeName>
        <fullName evidence="7">Glutamyl-tRNA synthetase</fullName>
        <shortName evidence="7">GluRS</shortName>
    </alternativeName>
</protein>
<keyword evidence="3 7" id="KW-0547">Nucleotide-binding</keyword>
<comment type="caution">
    <text evidence="7">Lacks conserved residue(s) required for the propagation of feature annotation.</text>
</comment>
<feature type="domain" description="Aminoacyl-tRNA synthetase class I anticodon-binding" evidence="9">
    <location>
        <begin position="344"/>
        <end position="462"/>
    </location>
</feature>
<comment type="subcellular location">
    <subcellularLocation>
        <location evidence="7">Cytoplasm</location>
    </subcellularLocation>
</comment>
<reference evidence="10 11" key="1">
    <citation type="journal article" date="2015" name="Genome Biol. Evol.">
        <title>Distinctive Genome Reduction Rates Revealed by Genomic Analyses of Two Coxiella-Like Endosymbionts in Ticks.</title>
        <authorList>
            <person name="Gottlieb Y."/>
            <person name="Lalzar I."/>
            <person name="Klasson L."/>
        </authorList>
    </citation>
    <scope>NUCLEOTIDE SEQUENCE [LARGE SCALE GENOMIC DNA]</scope>
    <source>
        <strain evidence="10 11">CRt</strain>
    </source>
</reference>
<dbReference type="RefSeq" id="WP_048874960.1">
    <property type="nucleotide sequence ID" value="NZ_CP011126.1"/>
</dbReference>
<dbReference type="EC" id="6.1.1.17" evidence="7"/>
<dbReference type="EMBL" id="CP011126">
    <property type="protein sequence ID" value="AKQ33308.1"/>
    <property type="molecule type" value="Genomic_DNA"/>
</dbReference>
<sequence>MIKSRFCPSPTGLMHLGNARTALFNFLFAENKEGVFLLRIEDSDVERSKKLFEQSLQEDLLWMGLEWQEGPTKDKGKGPYHQSKRQAIYDDYYQRLEEAWYVYPCFCSEEQLKISRKIQRSAGKPPRYAGTCRSLSSEEIEKKLTEGLKPTLRFRVPDDEVVSFTDLVRGEQRFQTSDIGDFIIRRANGTSSFMFCNAIDDALMEVTHVLRGEDHLTNTPRQLLILQALGLAIPAYGHIALITGPDGSPLSKRHGSRGIKELREMGYLAEAVTNYLARLCLYYESDELLSLIDLAKGFNIKSLSKSPAKFNAQQLDYWQKKAIEGLAGDRFWQWMGEELKSKIPHDKLNLFLETVKPNIMFPQDIHYWVDVCFEDNFSLPFTPKELRHQTEGNYFEVALEGFKKFDKDLKSIIDYIKERLTLKGKTLYRPLRIALTGVEHGPELANLILLMDDKIIYKRLHEVDSENF</sequence>
<evidence type="ECO:0000313" key="10">
    <source>
        <dbReference type="EMBL" id="AKQ33308.1"/>
    </source>
</evidence>
<evidence type="ECO:0000256" key="7">
    <source>
        <dbReference type="HAMAP-Rule" id="MF_00022"/>
    </source>
</evidence>
<evidence type="ECO:0000313" key="11">
    <source>
        <dbReference type="Proteomes" id="UP000063965"/>
    </source>
</evidence>
<dbReference type="Pfam" id="PF19269">
    <property type="entry name" value="Anticodon_2"/>
    <property type="match status" value="1"/>
</dbReference>
<dbReference type="Pfam" id="PF00749">
    <property type="entry name" value="tRNA-synt_1c"/>
    <property type="match status" value="1"/>
</dbReference>
<dbReference type="InterPro" id="IPR001412">
    <property type="entry name" value="aa-tRNA-synth_I_CS"/>
</dbReference>
<feature type="domain" description="Glutamyl/glutaminyl-tRNA synthetase class Ib catalytic" evidence="8">
    <location>
        <begin position="2"/>
        <end position="316"/>
    </location>
</feature>
<dbReference type="InterPro" id="IPR004527">
    <property type="entry name" value="Glu-tRNA-ligase_bac/mito"/>
</dbReference>
<dbReference type="Gene3D" id="1.10.10.350">
    <property type="match status" value="1"/>
</dbReference>
<dbReference type="SUPFAM" id="SSF48163">
    <property type="entry name" value="An anticodon-binding domain of class I aminoacyl-tRNA synthetases"/>
    <property type="match status" value="1"/>
</dbReference>
<feature type="binding site" evidence="7">
    <location>
        <position position="252"/>
    </location>
    <ligand>
        <name>ATP</name>
        <dbReference type="ChEBI" id="CHEBI:30616"/>
    </ligand>
</feature>
<dbReference type="InterPro" id="IPR020751">
    <property type="entry name" value="aa-tRNA-synth_I_codon-bd_sub2"/>
</dbReference>
<keyword evidence="6 7" id="KW-0030">Aminoacyl-tRNA synthetase</keyword>
<accession>A0ABN4HV87</accession>
<feature type="short sequence motif" description="'HIGH' region" evidence="7">
    <location>
        <begin position="8"/>
        <end position="18"/>
    </location>
</feature>
<evidence type="ECO:0000256" key="6">
    <source>
        <dbReference type="ARBA" id="ARBA00023146"/>
    </source>
</evidence>
<dbReference type="GO" id="GO:0016874">
    <property type="term" value="F:ligase activity"/>
    <property type="evidence" value="ECO:0007669"/>
    <property type="project" value="UniProtKB-KW"/>
</dbReference>
<dbReference type="HAMAP" id="MF_00022">
    <property type="entry name" value="Glu_tRNA_synth_type1"/>
    <property type="match status" value="1"/>
</dbReference>
<evidence type="ECO:0000256" key="2">
    <source>
        <dbReference type="ARBA" id="ARBA00022598"/>
    </source>
</evidence>
<keyword evidence="7" id="KW-0963">Cytoplasm</keyword>
<dbReference type="InterPro" id="IPR008925">
    <property type="entry name" value="aa_tRNA-synth_I_cd-bd_sf"/>
</dbReference>
<dbReference type="InterPro" id="IPR045462">
    <property type="entry name" value="aa-tRNA-synth_I_cd-bd"/>
</dbReference>
<dbReference type="InterPro" id="IPR000924">
    <property type="entry name" value="Glu/Gln-tRNA-synth"/>
</dbReference>
<keyword evidence="11" id="KW-1185">Reference proteome</keyword>
<evidence type="ECO:0000259" key="9">
    <source>
        <dbReference type="Pfam" id="PF19269"/>
    </source>
</evidence>
<feature type="short sequence motif" description="'KMSKS' region" evidence="7">
    <location>
        <begin position="249"/>
        <end position="253"/>
    </location>
</feature>
<evidence type="ECO:0000256" key="5">
    <source>
        <dbReference type="ARBA" id="ARBA00022917"/>
    </source>
</evidence>
<dbReference type="Gene3D" id="3.40.50.620">
    <property type="entry name" value="HUPs"/>
    <property type="match status" value="1"/>
</dbReference>
<dbReference type="PANTHER" id="PTHR43311">
    <property type="entry name" value="GLUTAMATE--TRNA LIGASE"/>
    <property type="match status" value="1"/>
</dbReference>
<dbReference type="PROSITE" id="PS00178">
    <property type="entry name" value="AA_TRNA_LIGASE_I"/>
    <property type="match status" value="1"/>
</dbReference>
<dbReference type="SUPFAM" id="SSF52374">
    <property type="entry name" value="Nucleotidylyl transferase"/>
    <property type="match status" value="1"/>
</dbReference>
<dbReference type="PANTHER" id="PTHR43311:SF2">
    <property type="entry name" value="GLUTAMATE--TRNA LIGASE, MITOCHONDRIAL-RELATED"/>
    <property type="match status" value="1"/>
</dbReference>
<comment type="catalytic activity">
    <reaction evidence="7">
        <text>tRNA(Glu) + L-glutamate + ATP = L-glutamyl-tRNA(Glu) + AMP + diphosphate</text>
        <dbReference type="Rhea" id="RHEA:23540"/>
        <dbReference type="Rhea" id="RHEA-COMP:9663"/>
        <dbReference type="Rhea" id="RHEA-COMP:9680"/>
        <dbReference type="ChEBI" id="CHEBI:29985"/>
        <dbReference type="ChEBI" id="CHEBI:30616"/>
        <dbReference type="ChEBI" id="CHEBI:33019"/>
        <dbReference type="ChEBI" id="CHEBI:78442"/>
        <dbReference type="ChEBI" id="CHEBI:78520"/>
        <dbReference type="ChEBI" id="CHEBI:456215"/>
        <dbReference type="EC" id="6.1.1.17"/>
    </reaction>
</comment>
<dbReference type="PRINTS" id="PR00987">
    <property type="entry name" value="TRNASYNTHGLU"/>
</dbReference>
<keyword evidence="5 7" id="KW-0648">Protein biosynthesis</keyword>
<evidence type="ECO:0000256" key="4">
    <source>
        <dbReference type="ARBA" id="ARBA00022840"/>
    </source>
</evidence>
<evidence type="ECO:0000256" key="3">
    <source>
        <dbReference type="ARBA" id="ARBA00022741"/>
    </source>
</evidence>
<dbReference type="InterPro" id="IPR014729">
    <property type="entry name" value="Rossmann-like_a/b/a_fold"/>
</dbReference>
<gene>
    <name evidence="7 10" type="primary">gltX</name>
    <name evidence="10" type="ORF">CleRT_03310</name>
</gene>
<comment type="similarity">
    <text evidence="1 7">Belongs to the class-I aminoacyl-tRNA synthetase family. Glutamate--tRNA ligase type 1 subfamily.</text>
</comment>
<keyword evidence="4 7" id="KW-0067">ATP-binding</keyword>
<evidence type="ECO:0000259" key="8">
    <source>
        <dbReference type="Pfam" id="PF00749"/>
    </source>
</evidence>
<dbReference type="NCBIfam" id="TIGR00464">
    <property type="entry name" value="gltX_bact"/>
    <property type="match status" value="1"/>
</dbReference>
<comment type="subunit">
    <text evidence="7">Monomer.</text>
</comment>
<evidence type="ECO:0000256" key="1">
    <source>
        <dbReference type="ARBA" id="ARBA00007894"/>
    </source>
</evidence>
<comment type="function">
    <text evidence="7">Catalyzes the attachment of glutamate to tRNA(Glu) in a two-step reaction: glutamate is first activated by ATP to form Glu-AMP and then transferred to the acceptor end of tRNA(Glu).</text>
</comment>
<proteinExistence type="inferred from homology"/>
<dbReference type="InterPro" id="IPR020058">
    <property type="entry name" value="Glu/Gln-tRNA-synth_Ib_cat-dom"/>
</dbReference>